<dbReference type="Proteomes" id="UP000308600">
    <property type="component" value="Unassembled WGS sequence"/>
</dbReference>
<accession>A0ACD3AVM6</accession>
<name>A0ACD3AVM6_9AGAR</name>
<evidence type="ECO:0000313" key="1">
    <source>
        <dbReference type="EMBL" id="TFK69404.1"/>
    </source>
</evidence>
<evidence type="ECO:0000313" key="2">
    <source>
        <dbReference type="Proteomes" id="UP000308600"/>
    </source>
</evidence>
<sequence length="155" mass="17496">MTTLPTTETDFTQPPPHQRPPHQPFHKEYFFLYGTLADPSTLSSTLGTSIPPSLQPASIKGWHYKLWGLYPALLEGPQTGVVRGVAYEAQSASERAKLIAHQGSHYTTTKCRMELEDGRVVDDVLTFKWNGAENVLRDGEFDLNAWEMRELMDTM</sequence>
<keyword evidence="2" id="KW-1185">Reference proteome</keyword>
<proteinExistence type="predicted"/>
<gene>
    <name evidence="1" type="ORF">BDN72DRAFT_840372</name>
</gene>
<protein>
    <submittedName>
        <fullName evidence="1">Uncharacterized protein</fullName>
    </submittedName>
</protein>
<reference evidence="1 2" key="1">
    <citation type="journal article" date="2019" name="Nat. Ecol. Evol.">
        <title>Megaphylogeny resolves global patterns of mushroom evolution.</title>
        <authorList>
            <person name="Varga T."/>
            <person name="Krizsan K."/>
            <person name="Foldi C."/>
            <person name="Dima B."/>
            <person name="Sanchez-Garcia M."/>
            <person name="Sanchez-Ramirez S."/>
            <person name="Szollosi G.J."/>
            <person name="Szarkandi J.G."/>
            <person name="Papp V."/>
            <person name="Albert L."/>
            <person name="Andreopoulos W."/>
            <person name="Angelini C."/>
            <person name="Antonin V."/>
            <person name="Barry K.W."/>
            <person name="Bougher N.L."/>
            <person name="Buchanan P."/>
            <person name="Buyck B."/>
            <person name="Bense V."/>
            <person name="Catcheside P."/>
            <person name="Chovatia M."/>
            <person name="Cooper J."/>
            <person name="Damon W."/>
            <person name="Desjardin D."/>
            <person name="Finy P."/>
            <person name="Geml J."/>
            <person name="Haridas S."/>
            <person name="Hughes K."/>
            <person name="Justo A."/>
            <person name="Karasinski D."/>
            <person name="Kautmanova I."/>
            <person name="Kiss B."/>
            <person name="Kocsube S."/>
            <person name="Kotiranta H."/>
            <person name="LaButti K.M."/>
            <person name="Lechner B.E."/>
            <person name="Liimatainen K."/>
            <person name="Lipzen A."/>
            <person name="Lukacs Z."/>
            <person name="Mihaltcheva S."/>
            <person name="Morgado L.N."/>
            <person name="Niskanen T."/>
            <person name="Noordeloos M.E."/>
            <person name="Ohm R.A."/>
            <person name="Ortiz-Santana B."/>
            <person name="Ovrebo C."/>
            <person name="Racz N."/>
            <person name="Riley R."/>
            <person name="Savchenko A."/>
            <person name="Shiryaev A."/>
            <person name="Soop K."/>
            <person name="Spirin V."/>
            <person name="Szebenyi C."/>
            <person name="Tomsovsky M."/>
            <person name="Tulloss R.E."/>
            <person name="Uehling J."/>
            <person name="Grigoriev I.V."/>
            <person name="Vagvolgyi C."/>
            <person name="Papp T."/>
            <person name="Martin F.M."/>
            <person name="Miettinen O."/>
            <person name="Hibbett D.S."/>
            <person name="Nagy L.G."/>
        </authorList>
    </citation>
    <scope>NUCLEOTIDE SEQUENCE [LARGE SCALE GENOMIC DNA]</scope>
    <source>
        <strain evidence="1 2">NL-1719</strain>
    </source>
</reference>
<organism evidence="1 2">
    <name type="scientific">Pluteus cervinus</name>
    <dbReference type="NCBI Taxonomy" id="181527"/>
    <lineage>
        <taxon>Eukaryota</taxon>
        <taxon>Fungi</taxon>
        <taxon>Dikarya</taxon>
        <taxon>Basidiomycota</taxon>
        <taxon>Agaricomycotina</taxon>
        <taxon>Agaricomycetes</taxon>
        <taxon>Agaricomycetidae</taxon>
        <taxon>Agaricales</taxon>
        <taxon>Pluteineae</taxon>
        <taxon>Pluteaceae</taxon>
        <taxon>Pluteus</taxon>
    </lineage>
</organism>
<dbReference type="EMBL" id="ML208331">
    <property type="protein sequence ID" value="TFK69404.1"/>
    <property type="molecule type" value="Genomic_DNA"/>
</dbReference>